<organism evidence="1 2">
    <name type="scientific">Paramecium octaurelia</name>
    <dbReference type="NCBI Taxonomy" id="43137"/>
    <lineage>
        <taxon>Eukaryota</taxon>
        <taxon>Sar</taxon>
        <taxon>Alveolata</taxon>
        <taxon>Ciliophora</taxon>
        <taxon>Intramacronucleata</taxon>
        <taxon>Oligohymenophorea</taxon>
        <taxon>Peniculida</taxon>
        <taxon>Parameciidae</taxon>
        <taxon>Paramecium</taxon>
    </lineage>
</organism>
<comment type="caution">
    <text evidence="1">The sequence shown here is derived from an EMBL/GenBank/DDBJ whole genome shotgun (WGS) entry which is preliminary data.</text>
</comment>
<protein>
    <submittedName>
        <fullName evidence="1">Uncharacterized protein</fullName>
    </submittedName>
</protein>
<dbReference type="EMBL" id="CAJJDP010000074">
    <property type="protein sequence ID" value="CAD8180782.1"/>
    <property type="molecule type" value="Genomic_DNA"/>
</dbReference>
<keyword evidence="2" id="KW-1185">Reference proteome</keyword>
<proteinExistence type="predicted"/>
<reference evidence="1" key="1">
    <citation type="submission" date="2021-01" db="EMBL/GenBank/DDBJ databases">
        <authorList>
            <consortium name="Genoscope - CEA"/>
            <person name="William W."/>
        </authorList>
    </citation>
    <scope>NUCLEOTIDE SEQUENCE</scope>
</reference>
<sequence length="138" mass="15876">MKSKSLQKKSQADLSISELLIISLMQDGNSDMTDSGLKISCLEGLSLERGRETSIAGKIKRKWIMERIKYIMKTTSSNRKGQLKKGFQIRQLQMSKKVRMCSQSKINNVRTLSQIPQDRQTHIAGDSYLTRLLRQQYH</sequence>
<evidence type="ECO:0000313" key="1">
    <source>
        <dbReference type="EMBL" id="CAD8180782.1"/>
    </source>
</evidence>
<name>A0A8S1VY21_PAROT</name>
<dbReference type="Proteomes" id="UP000683925">
    <property type="component" value="Unassembled WGS sequence"/>
</dbReference>
<gene>
    <name evidence="1" type="ORF">POCTA_138.1.T0750222</name>
</gene>
<evidence type="ECO:0000313" key="2">
    <source>
        <dbReference type="Proteomes" id="UP000683925"/>
    </source>
</evidence>
<accession>A0A8S1VY21</accession>
<dbReference type="AlphaFoldDB" id="A0A8S1VY21"/>